<reference evidence="3 4" key="1">
    <citation type="journal article" date="2023" name="Genome Announc.">
        <title>Pan-Genome Analyses of the Genus Cohnella and Proposal of the Novel Species Cohnella silvisoli sp. nov., Isolated from Forest Soil.</title>
        <authorList>
            <person name="Wang C."/>
            <person name="Mao L."/>
            <person name="Bao G."/>
            <person name="Zhu H."/>
        </authorList>
    </citation>
    <scope>NUCLEOTIDE SEQUENCE [LARGE SCALE GENOMIC DNA]</scope>
    <source>
        <strain evidence="3 4">NL03-T5-1</strain>
    </source>
</reference>
<feature type="region of interest" description="Disordered" evidence="1">
    <location>
        <begin position="29"/>
        <end position="84"/>
    </location>
</feature>
<feature type="compositionally biased region" description="Low complexity" evidence="1">
    <location>
        <begin position="54"/>
        <end position="71"/>
    </location>
</feature>
<accession>A0ABV1KPU9</accession>
<dbReference type="EMBL" id="JASKHM010000003">
    <property type="protein sequence ID" value="MEQ4482106.1"/>
    <property type="molecule type" value="Genomic_DNA"/>
</dbReference>
<keyword evidence="4" id="KW-1185">Reference proteome</keyword>
<proteinExistence type="predicted"/>
<feature type="signal peptide" evidence="2">
    <location>
        <begin position="1"/>
        <end position="22"/>
    </location>
</feature>
<organism evidence="3 4">
    <name type="scientific">Cohnella silvisoli</name>
    <dbReference type="NCBI Taxonomy" id="2873699"/>
    <lineage>
        <taxon>Bacteria</taxon>
        <taxon>Bacillati</taxon>
        <taxon>Bacillota</taxon>
        <taxon>Bacilli</taxon>
        <taxon>Bacillales</taxon>
        <taxon>Paenibacillaceae</taxon>
        <taxon>Cohnella</taxon>
    </lineage>
</organism>
<dbReference type="RefSeq" id="WP_232185226.1">
    <property type="nucleotide sequence ID" value="NZ_JAIOAP010000004.1"/>
</dbReference>
<feature type="compositionally biased region" description="Polar residues" evidence="1">
    <location>
        <begin position="29"/>
        <end position="49"/>
    </location>
</feature>
<gene>
    <name evidence="3" type="ORF">QJS35_06825</name>
</gene>
<evidence type="ECO:0000313" key="4">
    <source>
        <dbReference type="Proteomes" id="UP001493487"/>
    </source>
</evidence>
<keyword evidence="2" id="KW-0732">Signal</keyword>
<evidence type="ECO:0000256" key="1">
    <source>
        <dbReference type="SAM" id="MobiDB-lite"/>
    </source>
</evidence>
<sequence length="248" mass="27070">MRRMYPLLIAALLALILAGCGANSNNGGTTDVPNAVPESQSPVASSQGIEPTVTATTSNEASASPSESNPSITKETDTSKVPQAQLKAAAQEVIEYLRERDLKSLAQWIDPEQGLRFSPYSHINKDTDLVFKADKLPAFKDATKLKWGTADGSGEAIELSFRDYYEKFVYNQDYADAPNVNVNKIVGTGNVEFNGKEVYPNASYVEYHFPGFDKELGGMDWQSLVLVFVPGAADDWKLVAIVHGQWTT</sequence>
<evidence type="ECO:0000313" key="3">
    <source>
        <dbReference type="EMBL" id="MEQ4482106.1"/>
    </source>
</evidence>
<comment type="caution">
    <text evidence="3">The sequence shown here is derived from an EMBL/GenBank/DDBJ whole genome shotgun (WGS) entry which is preliminary data.</text>
</comment>
<name>A0ABV1KPU9_9BACL</name>
<dbReference type="Proteomes" id="UP001493487">
    <property type="component" value="Unassembled WGS sequence"/>
</dbReference>
<feature type="chain" id="PRO_5045178053" evidence="2">
    <location>
        <begin position="23"/>
        <end position="248"/>
    </location>
</feature>
<evidence type="ECO:0000256" key="2">
    <source>
        <dbReference type="SAM" id="SignalP"/>
    </source>
</evidence>
<dbReference type="PROSITE" id="PS51257">
    <property type="entry name" value="PROKAR_LIPOPROTEIN"/>
    <property type="match status" value="1"/>
</dbReference>
<protein>
    <submittedName>
        <fullName evidence="3">Uncharacterized protein</fullName>
    </submittedName>
</protein>